<dbReference type="InterPro" id="IPR017853">
    <property type="entry name" value="GH"/>
</dbReference>
<dbReference type="Gene3D" id="3.40.50.1700">
    <property type="entry name" value="Glycoside hydrolase family 3 C-terminal domain"/>
    <property type="match status" value="1"/>
</dbReference>
<dbReference type="PROSITE" id="PS51257">
    <property type="entry name" value="PROKAR_LIPOPROTEIN"/>
    <property type="match status" value="1"/>
</dbReference>
<dbReference type="InterPro" id="IPR001764">
    <property type="entry name" value="Glyco_hydro_3_N"/>
</dbReference>
<dbReference type="InterPro" id="IPR051915">
    <property type="entry name" value="Cellulose_Degrad_GH3"/>
</dbReference>
<dbReference type="InterPro" id="IPR002772">
    <property type="entry name" value="Glyco_hydro_3_C"/>
</dbReference>
<gene>
    <name evidence="5" type="ORF">D7Z94_08965</name>
</gene>
<dbReference type="Pfam" id="PF01915">
    <property type="entry name" value="Glyco_hydro_3_C"/>
    <property type="match status" value="1"/>
</dbReference>
<dbReference type="SUPFAM" id="SSF51445">
    <property type="entry name" value="(Trans)glycosidases"/>
    <property type="match status" value="1"/>
</dbReference>
<dbReference type="PANTHER" id="PTHR30620:SF77">
    <property type="entry name" value="LYSOSOMAL BETA GLUCOSIDASE-LIKE"/>
    <property type="match status" value="1"/>
</dbReference>
<dbReference type="OrthoDB" id="9805821at2"/>
<dbReference type="GO" id="GO:0008422">
    <property type="term" value="F:beta-glucosidase activity"/>
    <property type="evidence" value="ECO:0007669"/>
    <property type="project" value="TreeGrafter"/>
</dbReference>
<evidence type="ECO:0000256" key="1">
    <source>
        <dbReference type="ARBA" id="ARBA00022801"/>
    </source>
</evidence>
<keyword evidence="6" id="KW-1185">Reference proteome</keyword>
<dbReference type="Pfam" id="PF18559">
    <property type="entry name" value="Exop_C"/>
    <property type="match status" value="1"/>
</dbReference>
<dbReference type="SUPFAM" id="SSF52279">
    <property type="entry name" value="Beta-D-glucan exohydrolase, C-terminal domain"/>
    <property type="match status" value="1"/>
</dbReference>
<feature type="domain" description="ExoP galactose-binding-like" evidence="4">
    <location>
        <begin position="673"/>
        <end position="823"/>
    </location>
</feature>
<evidence type="ECO:0000259" key="4">
    <source>
        <dbReference type="Pfam" id="PF18559"/>
    </source>
</evidence>
<name>A0A3B0C969_9FLAO</name>
<dbReference type="Gene3D" id="2.60.120.430">
    <property type="entry name" value="Galactose-binding lectin"/>
    <property type="match status" value="1"/>
</dbReference>
<dbReference type="EMBL" id="RBCJ01000002">
    <property type="protein sequence ID" value="RKN81068.1"/>
    <property type="molecule type" value="Genomic_DNA"/>
</dbReference>
<dbReference type="InterPro" id="IPR036962">
    <property type="entry name" value="Glyco_hydro_3_N_sf"/>
</dbReference>
<evidence type="ECO:0000313" key="5">
    <source>
        <dbReference type="EMBL" id="RKN81068.1"/>
    </source>
</evidence>
<evidence type="ECO:0000259" key="2">
    <source>
        <dbReference type="Pfam" id="PF00933"/>
    </source>
</evidence>
<dbReference type="Pfam" id="PF00933">
    <property type="entry name" value="Glyco_hydro_3"/>
    <property type="match status" value="1"/>
</dbReference>
<reference evidence="5 6" key="1">
    <citation type="submission" date="2018-10" db="EMBL/GenBank/DDBJ databases">
        <title>Ulvibacterium marinum gen. nov., sp. nov., a novel marine bacterium of the family Flavobacteriaceae, isolated from a culture of the green alga Ulva prolifera.</title>
        <authorList>
            <person name="Zhang Z."/>
        </authorList>
    </citation>
    <scope>NUCLEOTIDE SEQUENCE [LARGE SCALE GENOMIC DNA]</scope>
    <source>
        <strain evidence="5 6">CCMM003</strain>
    </source>
</reference>
<accession>A0A3B0C969</accession>
<dbReference type="InterPro" id="IPR041443">
    <property type="entry name" value="Exop_C"/>
</dbReference>
<sequence length="836" mass="89951">MRIVKPFTLPVSLCCILSILVLGCTEKKNATAIEKSANLVNPEDWPSIKPLPLDPAIEAQIDELLPKLTLEQKVGQVIQADNGSVTPEEVKQYRLGAVLSGGNSAPGPLPYADTKTWLEMADKYYNASIDDEGVEVAIPCIWGIDAVHGHANLTGAIVFPHNIGLGAMHNPDLIEQIATVTAHELTVSGHDWTFAPTLAVPQDLRWGRSYEGFSEDPEIVRSYADRIVYGLQGRFGEEDFMGAGRVISSAKHFLADGATEKGVDQGDALISEEELRKIHAAGYYSAIPAGVQTVMASFSSWQGRKLHGDRDLLTDVLKGQLGFNGFVVGDWNGHGQVAGCTNTDCPQSLNAGLDMFMAPDSWKDLYESTLKHVKDGTVPMERLDDAVRRILRVKMASGIFTKGAPSTRKNAGDESLLGLPKNRAIARQAVRESMVLLKNNGGVLPLDAKKTILVVGDGAESISKACGGWTRSWQGVGHTNEEFPNSESILEGIREAVHKAGGKVVYSANGEALVAADVVIAIYGEDPYAEFQGDRENLDFVPNGFDVNTLAKFQSQGIPIVSVFLSGRPLWSNPEINLSDAFVAAWLPGTEGGGISDLLFQRDPSFDFTGRLSFSWPASAVVSEDAEPLFKLGYGLTYTDSTTVVGQLSENSGLENSAIASTGEFFSKGAAVAPWGLWLRSGDLNKQIASFPTSVGGLIISKIDHEAQEDALRIKWTRSDHDQMRINAASPSDMSRQANGAMELTFSARSFKASDAVVQIGMCGENSPCDQFLDINIAANDWSEYRISLSCFANLGVDMTKVSSALMLTAAEGVDIGLSNIRLESDIDAKPGCDGK</sequence>
<dbReference type="AlphaFoldDB" id="A0A3B0C969"/>
<dbReference type="PANTHER" id="PTHR30620">
    <property type="entry name" value="PERIPLASMIC BETA-GLUCOSIDASE-RELATED"/>
    <property type="match status" value="1"/>
</dbReference>
<dbReference type="PRINTS" id="PR00133">
    <property type="entry name" value="GLHYDRLASE3"/>
</dbReference>
<dbReference type="Proteomes" id="UP000276603">
    <property type="component" value="Unassembled WGS sequence"/>
</dbReference>
<evidence type="ECO:0000259" key="3">
    <source>
        <dbReference type="Pfam" id="PF01915"/>
    </source>
</evidence>
<organism evidence="5 6">
    <name type="scientific">Ulvibacterium marinum</name>
    <dbReference type="NCBI Taxonomy" id="2419782"/>
    <lineage>
        <taxon>Bacteria</taxon>
        <taxon>Pseudomonadati</taxon>
        <taxon>Bacteroidota</taxon>
        <taxon>Flavobacteriia</taxon>
        <taxon>Flavobacteriales</taxon>
        <taxon>Flavobacteriaceae</taxon>
        <taxon>Ulvibacterium</taxon>
    </lineage>
</organism>
<dbReference type="RefSeq" id="WP_120711225.1">
    <property type="nucleotide sequence ID" value="NZ_RBCJ01000002.1"/>
</dbReference>
<proteinExistence type="predicted"/>
<comment type="caution">
    <text evidence="5">The sequence shown here is derived from an EMBL/GenBank/DDBJ whole genome shotgun (WGS) entry which is preliminary data.</text>
</comment>
<evidence type="ECO:0000313" key="6">
    <source>
        <dbReference type="Proteomes" id="UP000276603"/>
    </source>
</evidence>
<protein>
    <submittedName>
        <fullName evidence="5">Glycoside hydrolase family 3 protein</fullName>
    </submittedName>
</protein>
<feature type="domain" description="Glycoside hydrolase family 3 C-terminal" evidence="3">
    <location>
        <begin position="434"/>
        <end position="638"/>
    </location>
</feature>
<keyword evidence="1 5" id="KW-0378">Hydrolase</keyword>
<feature type="domain" description="Glycoside hydrolase family 3 N-terminal" evidence="2">
    <location>
        <begin position="69"/>
        <end position="393"/>
    </location>
</feature>
<dbReference type="Gene3D" id="3.20.20.300">
    <property type="entry name" value="Glycoside hydrolase, family 3, N-terminal domain"/>
    <property type="match status" value="1"/>
</dbReference>
<dbReference type="InterPro" id="IPR036881">
    <property type="entry name" value="Glyco_hydro_3_C_sf"/>
</dbReference>
<dbReference type="GO" id="GO:0009251">
    <property type="term" value="P:glucan catabolic process"/>
    <property type="evidence" value="ECO:0007669"/>
    <property type="project" value="TreeGrafter"/>
</dbReference>